<evidence type="ECO:0000256" key="1">
    <source>
        <dbReference type="SAM" id="MobiDB-lite"/>
    </source>
</evidence>
<sequence>MASTDRPHLLSSKTHSSEFPLKGLLSSSSAVKCKDGTKKFNKSQLNDDFCDCPDGSDEPGTSACPNGKFYCKNAGHIPVLLYSSRVNDGICGNYVVLPTLLCGNDESNSAMSFPSVDL</sequence>
<name>A0AAW2Y456_9LAMI</name>
<evidence type="ECO:0000259" key="2">
    <source>
        <dbReference type="Pfam" id="PF12999"/>
    </source>
</evidence>
<dbReference type="Pfam" id="PF12999">
    <property type="entry name" value="PRKCSH-like"/>
    <property type="match status" value="1"/>
</dbReference>
<gene>
    <name evidence="3" type="ORF">Slati_0680200</name>
</gene>
<proteinExistence type="predicted"/>
<protein>
    <submittedName>
        <fullName evidence="3">Glucosidase 2 subunit beta</fullName>
    </submittedName>
</protein>
<accession>A0AAW2Y456</accession>
<dbReference type="InterPro" id="IPR028146">
    <property type="entry name" value="PRKCSH_N"/>
</dbReference>
<dbReference type="EMBL" id="JACGWN010000002">
    <property type="protein sequence ID" value="KAL0460530.1"/>
    <property type="molecule type" value="Genomic_DNA"/>
</dbReference>
<dbReference type="InterPro" id="IPR039794">
    <property type="entry name" value="Gtb1-like"/>
</dbReference>
<evidence type="ECO:0000313" key="3">
    <source>
        <dbReference type="EMBL" id="KAL0460530.1"/>
    </source>
</evidence>
<dbReference type="GO" id="GO:0006491">
    <property type="term" value="P:N-glycan processing"/>
    <property type="evidence" value="ECO:0007669"/>
    <property type="project" value="TreeGrafter"/>
</dbReference>
<dbReference type="PANTHER" id="PTHR12630:SF1">
    <property type="entry name" value="GLUCOSIDASE 2 SUBUNIT BETA"/>
    <property type="match status" value="1"/>
</dbReference>
<feature type="domain" description="Glucosidase II beta subunit N-terminal" evidence="2">
    <location>
        <begin position="32"/>
        <end position="94"/>
    </location>
</feature>
<dbReference type="AlphaFoldDB" id="A0AAW2Y456"/>
<comment type="caution">
    <text evidence="3">The sequence shown here is derived from an EMBL/GenBank/DDBJ whole genome shotgun (WGS) entry which is preliminary data.</text>
</comment>
<feature type="region of interest" description="Disordered" evidence="1">
    <location>
        <begin position="1"/>
        <end position="20"/>
    </location>
</feature>
<reference evidence="3" key="1">
    <citation type="submission" date="2020-06" db="EMBL/GenBank/DDBJ databases">
        <authorList>
            <person name="Li T."/>
            <person name="Hu X."/>
            <person name="Zhang T."/>
            <person name="Song X."/>
            <person name="Zhang H."/>
            <person name="Dai N."/>
            <person name="Sheng W."/>
            <person name="Hou X."/>
            <person name="Wei L."/>
        </authorList>
    </citation>
    <scope>NUCLEOTIDE SEQUENCE</scope>
    <source>
        <strain evidence="3">KEN1</strain>
        <tissue evidence="3">Leaf</tissue>
    </source>
</reference>
<dbReference type="GO" id="GO:0017177">
    <property type="term" value="C:glucosidase II complex"/>
    <property type="evidence" value="ECO:0007669"/>
    <property type="project" value="TreeGrafter"/>
</dbReference>
<reference evidence="3" key="2">
    <citation type="journal article" date="2024" name="Plant">
        <title>Genomic evolution and insights into agronomic trait innovations of Sesamum species.</title>
        <authorList>
            <person name="Miao H."/>
            <person name="Wang L."/>
            <person name="Qu L."/>
            <person name="Liu H."/>
            <person name="Sun Y."/>
            <person name="Le M."/>
            <person name="Wang Q."/>
            <person name="Wei S."/>
            <person name="Zheng Y."/>
            <person name="Lin W."/>
            <person name="Duan Y."/>
            <person name="Cao H."/>
            <person name="Xiong S."/>
            <person name="Wang X."/>
            <person name="Wei L."/>
            <person name="Li C."/>
            <person name="Ma Q."/>
            <person name="Ju M."/>
            <person name="Zhao R."/>
            <person name="Li G."/>
            <person name="Mu C."/>
            <person name="Tian Q."/>
            <person name="Mei H."/>
            <person name="Zhang T."/>
            <person name="Gao T."/>
            <person name="Zhang H."/>
        </authorList>
    </citation>
    <scope>NUCLEOTIDE SEQUENCE</scope>
    <source>
        <strain evidence="3">KEN1</strain>
    </source>
</reference>
<organism evidence="3">
    <name type="scientific">Sesamum latifolium</name>
    <dbReference type="NCBI Taxonomy" id="2727402"/>
    <lineage>
        <taxon>Eukaryota</taxon>
        <taxon>Viridiplantae</taxon>
        <taxon>Streptophyta</taxon>
        <taxon>Embryophyta</taxon>
        <taxon>Tracheophyta</taxon>
        <taxon>Spermatophyta</taxon>
        <taxon>Magnoliopsida</taxon>
        <taxon>eudicotyledons</taxon>
        <taxon>Gunneridae</taxon>
        <taxon>Pentapetalae</taxon>
        <taxon>asterids</taxon>
        <taxon>lamiids</taxon>
        <taxon>Lamiales</taxon>
        <taxon>Pedaliaceae</taxon>
        <taxon>Sesamum</taxon>
    </lineage>
</organism>
<dbReference type="PANTHER" id="PTHR12630">
    <property type="entry name" value="N-LINKED OLIGOSACCHARIDE PROCESSING"/>
    <property type="match status" value="1"/>
</dbReference>